<evidence type="ECO:0000256" key="6">
    <source>
        <dbReference type="ARBA" id="ARBA00022840"/>
    </source>
</evidence>
<evidence type="ECO:0000256" key="8">
    <source>
        <dbReference type="ARBA" id="ARBA00023136"/>
    </source>
</evidence>
<keyword evidence="4" id="KW-1003">Cell membrane</keyword>
<dbReference type="GO" id="GO:0005886">
    <property type="term" value="C:plasma membrane"/>
    <property type="evidence" value="ECO:0007669"/>
    <property type="project" value="UniProtKB-SubCell"/>
</dbReference>
<evidence type="ECO:0000313" key="10">
    <source>
        <dbReference type="EMBL" id="ADI00828.1"/>
    </source>
</evidence>
<evidence type="ECO:0000259" key="9">
    <source>
        <dbReference type="PROSITE" id="PS50893"/>
    </source>
</evidence>
<dbReference type="InterPro" id="IPR027417">
    <property type="entry name" value="P-loop_NTPase"/>
</dbReference>
<keyword evidence="3" id="KW-0813">Transport</keyword>
<dbReference type="InterPro" id="IPR003439">
    <property type="entry name" value="ABC_transporter-like_ATP-bd"/>
</dbReference>
<sequence>MCSLSEESIVQALDLVKRFGNLTAVAGVSFSVRRGECFGLLGPNGAGKTSIVKMIYGLSPITSGQLWVSGLDVHKNAREVRKRIGVVPQEDALDPELTVMENLLVYSSYFRIAREEARHRAAEILAFLELEDKSNTPVENLSGGMKRRLTIGRALINRPELLILDEPTTGLDPYARRIIWQRLRHLQAEGTTILLTTHYLEEASQLCDRLVILHRGRIIEEGAPRELVARHAGKEALEIEADIPIHEKIVAAGGDLVRDWLSLGDRLVLFTDRGRELSRRLNNGDPALATECGWQWLRPANLEDVFLKLTGVRLEEPETEEDRDAD</sequence>
<comment type="similarity">
    <text evidence="2">Belongs to the ABC transporter superfamily.</text>
</comment>
<dbReference type="InterPro" id="IPR003593">
    <property type="entry name" value="AAA+_ATPase"/>
</dbReference>
<dbReference type="Pfam" id="PF00005">
    <property type="entry name" value="ABC_tran"/>
    <property type="match status" value="1"/>
</dbReference>
<dbReference type="SMART" id="SM00382">
    <property type="entry name" value="AAA"/>
    <property type="match status" value="1"/>
</dbReference>
<name>D7CIG3_SYNLT</name>
<dbReference type="KEGG" id="slp:Slip_0021"/>
<organism evidence="10 11">
    <name type="scientific">Syntrophothermus lipocalidus (strain DSM 12680 / TGB-C1)</name>
    <dbReference type="NCBI Taxonomy" id="643648"/>
    <lineage>
        <taxon>Bacteria</taxon>
        <taxon>Bacillati</taxon>
        <taxon>Bacillota</taxon>
        <taxon>Clostridia</taxon>
        <taxon>Eubacteriales</taxon>
        <taxon>Syntrophomonadaceae</taxon>
        <taxon>Syntrophothermus</taxon>
    </lineage>
</organism>
<dbReference type="PANTHER" id="PTHR42711">
    <property type="entry name" value="ABC TRANSPORTER ATP-BINDING PROTEIN"/>
    <property type="match status" value="1"/>
</dbReference>
<gene>
    <name evidence="10" type="ordered locus">Slip_0021</name>
</gene>
<dbReference type="FunFam" id="3.40.50.300:FF:000589">
    <property type="entry name" value="ABC transporter, ATP-binding subunit"/>
    <property type="match status" value="1"/>
</dbReference>
<dbReference type="PANTHER" id="PTHR42711:SF5">
    <property type="entry name" value="ABC TRANSPORTER ATP-BINDING PROTEIN NATA"/>
    <property type="match status" value="1"/>
</dbReference>
<reference evidence="11" key="1">
    <citation type="journal article" date="2010" name="Stand. Genomic Sci.">
        <title>Complete genome sequence of Syntrophothermus lipocalidus type strain (TGB-C1T).</title>
        <authorList>
            <consortium name="US DOE Joint Genome Institute (JGI-PGF)"/>
            <person name="Djao O."/>
            <person name="Zhang X."/>
            <person name="Lucas S."/>
            <person name="Lapidus A."/>
            <person name="Glavina Del Rio T."/>
            <person name="Nolan M."/>
            <person name="Tice H."/>
            <person name="Cheng J."/>
            <person name="Han C."/>
            <person name="Tapia R."/>
            <person name="Goodwin L."/>
            <person name="Pitluck S."/>
            <person name="Liolios K."/>
            <person name="Ivanova N."/>
            <person name="Mavromatis K."/>
            <person name="Mikhailova N."/>
            <person name="Ovchinnikova G."/>
            <person name="Pati A."/>
            <person name="Brambilla E."/>
            <person name="Chen A."/>
            <person name="Palaniappan K."/>
            <person name="Land M."/>
            <person name="Hauser L."/>
            <person name="Chang Y."/>
            <person name="Jeffries C."/>
            <person name="Rohde M."/>
            <person name="Sikorski J."/>
            <person name="Spring S."/>
            <person name="Goker M."/>
            <person name="Detter J."/>
            <person name="Woyke T."/>
            <person name="Bristow J."/>
            <person name="Eisen J."/>
            <person name="Markowitz V."/>
            <person name="Hugenholtz P."/>
            <person name="Kyrpides N."/>
            <person name="Klenk H."/>
        </authorList>
    </citation>
    <scope>NUCLEOTIDE SEQUENCE [LARGE SCALE GENOMIC DNA]</scope>
    <source>
        <strain evidence="11">DSM 12680 / TGB-C1</strain>
    </source>
</reference>
<keyword evidence="5" id="KW-0547">Nucleotide-binding</keyword>
<protein>
    <submittedName>
        <fullName evidence="10">ABC transporter related protein</fullName>
    </submittedName>
</protein>
<dbReference type="Gene3D" id="3.40.50.300">
    <property type="entry name" value="P-loop containing nucleotide triphosphate hydrolases"/>
    <property type="match status" value="1"/>
</dbReference>
<feature type="domain" description="ABC transporter" evidence="9">
    <location>
        <begin position="10"/>
        <end position="240"/>
    </location>
</feature>
<dbReference type="PROSITE" id="PS50893">
    <property type="entry name" value="ABC_TRANSPORTER_2"/>
    <property type="match status" value="1"/>
</dbReference>
<dbReference type="eggNOG" id="COG1131">
    <property type="taxonomic scope" value="Bacteria"/>
</dbReference>
<evidence type="ECO:0000256" key="1">
    <source>
        <dbReference type="ARBA" id="ARBA00004236"/>
    </source>
</evidence>
<keyword evidence="8" id="KW-0472">Membrane</keyword>
<evidence type="ECO:0000256" key="4">
    <source>
        <dbReference type="ARBA" id="ARBA00022475"/>
    </source>
</evidence>
<dbReference type="GO" id="GO:0005524">
    <property type="term" value="F:ATP binding"/>
    <property type="evidence" value="ECO:0007669"/>
    <property type="project" value="UniProtKB-KW"/>
</dbReference>
<keyword evidence="7" id="KW-1278">Translocase</keyword>
<evidence type="ECO:0000256" key="7">
    <source>
        <dbReference type="ARBA" id="ARBA00022967"/>
    </source>
</evidence>
<keyword evidence="6" id="KW-0067">ATP-binding</keyword>
<accession>D7CIG3</accession>
<evidence type="ECO:0000256" key="5">
    <source>
        <dbReference type="ARBA" id="ARBA00022741"/>
    </source>
</evidence>
<dbReference type="InterPro" id="IPR017871">
    <property type="entry name" value="ABC_transporter-like_CS"/>
</dbReference>
<dbReference type="SUPFAM" id="SSF52540">
    <property type="entry name" value="P-loop containing nucleoside triphosphate hydrolases"/>
    <property type="match status" value="1"/>
</dbReference>
<dbReference type="PROSITE" id="PS00211">
    <property type="entry name" value="ABC_TRANSPORTER_1"/>
    <property type="match status" value="1"/>
</dbReference>
<dbReference type="EMBL" id="CP002048">
    <property type="protein sequence ID" value="ADI00828.1"/>
    <property type="molecule type" value="Genomic_DNA"/>
</dbReference>
<dbReference type="HOGENOM" id="CLU_000604_1_2_9"/>
<reference evidence="10 11" key="2">
    <citation type="journal article" date="2010" name="Stand. Genomic Sci.">
        <title>Complete genome sequence of Syntrophothermus lipocalidus type strain (TGB-C1).</title>
        <authorList>
            <person name="Djao O.D."/>
            <person name="Zhang X."/>
            <person name="Lucas S."/>
            <person name="Lapidus A."/>
            <person name="Del Rio T.G."/>
            <person name="Nolan M."/>
            <person name="Tice H."/>
            <person name="Cheng J.F."/>
            <person name="Han C."/>
            <person name="Tapia R."/>
            <person name="Goodwin L."/>
            <person name="Pitluck S."/>
            <person name="Liolios K."/>
            <person name="Ivanova N."/>
            <person name="Mavromatis K."/>
            <person name="Mikhailova N."/>
            <person name="Ovchinnikova G."/>
            <person name="Pati A."/>
            <person name="Brambilla E."/>
            <person name="Chen A."/>
            <person name="Palaniappan K."/>
            <person name="Land M."/>
            <person name="Hauser L."/>
            <person name="Chang Y.J."/>
            <person name="Jeffries C.D."/>
            <person name="Rohde M."/>
            <person name="Sikorski J."/>
            <person name="Spring S."/>
            <person name="Goker M."/>
            <person name="Detter J.C."/>
            <person name="Woyke T."/>
            <person name="Bristow J."/>
            <person name="Eisen J.A."/>
            <person name="Markowitz V."/>
            <person name="Hugenholtz P."/>
            <person name="Kyrpides N.C."/>
            <person name="Klenk H.P."/>
        </authorList>
    </citation>
    <scope>NUCLEOTIDE SEQUENCE [LARGE SCALE GENOMIC DNA]</scope>
    <source>
        <strain evidence="11">DSM 12680 / TGB-C1</strain>
    </source>
</reference>
<evidence type="ECO:0000256" key="2">
    <source>
        <dbReference type="ARBA" id="ARBA00005417"/>
    </source>
</evidence>
<proteinExistence type="inferred from homology"/>
<dbReference type="Proteomes" id="UP000000378">
    <property type="component" value="Chromosome"/>
</dbReference>
<comment type="subcellular location">
    <subcellularLocation>
        <location evidence="1">Cell membrane</location>
    </subcellularLocation>
</comment>
<keyword evidence="11" id="KW-1185">Reference proteome</keyword>
<dbReference type="GO" id="GO:0016887">
    <property type="term" value="F:ATP hydrolysis activity"/>
    <property type="evidence" value="ECO:0007669"/>
    <property type="project" value="InterPro"/>
</dbReference>
<evidence type="ECO:0000313" key="11">
    <source>
        <dbReference type="Proteomes" id="UP000000378"/>
    </source>
</evidence>
<evidence type="ECO:0000256" key="3">
    <source>
        <dbReference type="ARBA" id="ARBA00022448"/>
    </source>
</evidence>
<dbReference type="OrthoDB" id="1805624at2"/>
<dbReference type="STRING" id="643648.Slip_0021"/>
<dbReference type="InterPro" id="IPR050763">
    <property type="entry name" value="ABC_transporter_ATP-binding"/>
</dbReference>
<dbReference type="AlphaFoldDB" id="D7CIG3"/>